<dbReference type="GO" id="GO:0005886">
    <property type="term" value="C:plasma membrane"/>
    <property type="evidence" value="ECO:0007669"/>
    <property type="project" value="TreeGrafter"/>
</dbReference>
<evidence type="ECO:0000313" key="1">
    <source>
        <dbReference type="EMBL" id="GIY74340.1"/>
    </source>
</evidence>
<protein>
    <submittedName>
        <fullName evidence="1">Ras-associated and pleckstrin domains-containing protein 1</fullName>
    </submittedName>
</protein>
<proteinExistence type="predicted"/>
<sequence length="122" mass="14103">MFILHLVGKRNIKLLQILGFAIKHPQIQTKSSKYIKYLCAEDEKTLHQWIMGIRIAKKNYDNLMRDIVEEDLETLAHARSFSVSSMAKTLAVSSDSSGSSGQSRQTRYISRRCRFLVHMHLH</sequence>
<dbReference type="GO" id="GO:0005829">
    <property type="term" value="C:cytosol"/>
    <property type="evidence" value="ECO:0007669"/>
    <property type="project" value="TreeGrafter"/>
</dbReference>
<dbReference type="Proteomes" id="UP001054945">
    <property type="component" value="Unassembled WGS sequence"/>
</dbReference>
<organism evidence="1 2">
    <name type="scientific">Caerostris extrusa</name>
    <name type="common">Bark spider</name>
    <name type="synonym">Caerostris bankana</name>
    <dbReference type="NCBI Taxonomy" id="172846"/>
    <lineage>
        <taxon>Eukaryota</taxon>
        <taxon>Metazoa</taxon>
        <taxon>Ecdysozoa</taxon>
        <taxon>Arthropoda</taxon>
        <taxon>Chelicerata</taxon>
        <taxon>Arachnida</taxon>
        <taxon>Araneae</taxon>
        <taxon>Araneomorphae</taxon>
        <taxon>Entelegynae</taxon>
        <taxon>Araneoidea</taxon>
        <taxon>Araneidae</taxon>
        <taxon>Caerostris</taxon>
    </lineage>
</organism>
<dbReference type="PANTHER" id="PTHR11243">
    <property type="entry name" value="GROWTH FACTOR RECEPTOR-BOUND PROTEIN"/>
    <property type="match status" value="1"/>
</dbReference>
<evidence type="ECO:0000313" key="2">
    <source>
        <dbReference type="Proteomes" id="UP001054945"/>
    </source>
</evidence>
<comment type="caution">
    <text evidence="1">The sequence shown here is derived from an EMBL/GenBank/DDBJ whole genome shotgun (WGS) entry which is preliminary data.</text>
</comment>
<gene>
    <name evidence="1" type="primary">X975_19962</name>
    <name evidence="1" type="ORF">CEXT_629611</name>
</gene>
<reference evidence="1 2" key="1">
    <citation type="submission" date="2021-06" db="EMBL/GenBank/DDBJ databases">
        <title>Caerostris extrusa draft genome.</title>
        <authorList>
            <person name="Kono N."/>
            <person name="Arakawa K."/>
        </authorList>
    </citation>
    <scope>NUCLEOTIDE SEQUENCE [LARGE SCALE GENOMIC DNA]</scope>
</reference>
<accession>A0AAV4VYK1</accession>
<dbReference type="AlphaFoldDB" id="A0AAV4VYK1"/>
<dbReference type="EMBL" id="BPLR01015205">
    <property type="protein sequence ID" value="GIY74340.1"/>
    <property type="molecule type" value="Genomic_DNA"/>
</dbReference>
<keyword evidence="2" id="KW-1185">Reference proteome</keyword>
<dbReference type="InterPro" id="IPR011993">
    <property type="entry name" value="PH-like_dom_sf"/>
</dbReference>
<dbReference type="Gene3D" id="2.30.29.30">
    <property type="entry name" value="Pleckstrin-homology domain (PH domain)/Phosphotyrosine-binding domain (PTB)"/>
    <property type="match status" value="1"/>
</dbReference>
<name>A0AAV4VYK1_CAEEX</name>
<dbReference type="InterPro" id="IPR039664">
    <property type="entry name" value="GRB/APBB1IP"/>
</dbReference>
<dbReference type="PANTHER" id="PTHR11243:SF23">
    <property type="entry name" value="LD06925P"/>
    <property type="match status" value="1"/>
</dbReference>